<dbReference type="Proteomes" id="UP001500635">
    <property type="component" value="Unassembled WGS sequence"/>
</dbReference>
<keyword evidence="3" id="KW-1185">Reference proteome</keyword>
<reference evidence="3" key="1">
    <citation type="journal article" date="2019" name="Int. J. Syst. Evol. Microbiol.">
        <title>The Global Catalogue of Microorganisms (GCM) 10K type strain sequencing project: providing services to taxonomists for standard genome sequencing and annotation.</title>
        <authorList>
            <consortium name="The Broad Institute Genomics Platform"/>
            <consortium name="The Broad Institute Genome Sequencing Center for Infectious Disease"/>
            <person name="Wu L."/>
            <person name="Ma J."/>
        </authorList>
    </citation>
    <scope>NUCLEOTIDE SEQUENCE [LARGE SCALE GENOMIC DNA]</scope>
    <source>
        <strain evidence="3">JCM 17688</strain>
    </source>
</reference>
<keyword evidence="1" id="KW-0732">Signal</keyword>
<dbReference type="SUPFAM" id="SSF53474">
    <property type="entry name" value="alpha/beta-Hydrolases"/>
    <property type="match status" value="1"/>
</dbReference>
<protein>
    <recommendedName>
        <fullName evidence="4">Triacylglycerol esterase/lipase EstA, alpha/beta hydrolase fold</fullName>
    </recommendedName>
</protein>
<dbReference type="RefSeq" id="WP_344997533.1">
    <property type="nucleotide sequence ID" value="NZ_BAABFR010000049.1"/>
</dbReference>
<organism evidence="2 3">
    <name type="scientific">Tsukamurella soli</name>
    <dbReference type="NCBI Taxonomy" id="644556"/>
    <lineage>
        <taxon>Bacteria</taxon>
        <taxon>Bacillati</taxon>
        <taxon>Actinomycetota</taxon>
        <taxon>Actinomycetes</taxon>
        <taxon>Mycobacteriales</taxon>
        <taxon>Tsukamurellaceae</taxon>
        <taxon>Tsukamurella</taxon>
    </lineage>
</organism>
<sequence>MKIGSKLAAAAACVAVAGALASAPASAAPATGPIREVIIVPGQTFGALPYQPLKFGLEQAGYHVDVLTTDGTDLPADARVIAGAVDAARKADPRGGIAIVGHSVGGLSARYYLKDLGGASKVNEYIAIGTPQYGNPAGCGQSGTAHDVCDTSAFIKNLNSGVNTVGPTRYFSIRSAKEWVDGRLTGNQCRMTPIPTVTGNGEYDHIIEPLDPRVLQQIKEALAGRCDGTQASTPAGSINVKQTLYPGGK</sequence>
<evidence type="ECO:0008006" key="4">
    <source>
        <dbReference type="Google" id="ProtNLM"/>
    </source>
</evidence>
<accession>A0ABP8JVQ7</accession>
<feature type="chain" id="PRO_5045553116" description="Triacylglycerol esterase/lipase EstA, alpha/beta hydrolase fold" evidence="1">
    <location>
        <begin position="28"/>
        <end position="249"/>
    </location>
</feature>
<dbReference type="InterPro" id="IPR029058">
    <property type="entry name" value="AB_hydrolase_fold"/>
</dbReference>
<evidence type="ECO:0000313" key="2">
    <source>
        <dbReference type="EMBL" id="GAA4396486.1"/>
    </source>
</evidence>
<evidence type="ECO:0000256" key="1">
    <source>
        <dbReference type="SAM" id="SignalP"/>
    </source>
</evidence>
<evidence type="ECO:0000313" key="3">
    <source>
        <dbReference type="Proteomes" id="UP001500635"/>
    </source>
</evidence>
<dbReference type="EMBL" id="BAABFR010000049">
    <property type="protein sequence ID" value="GAA4396486.1"/>
    <property type="molecule type" value="Genomic_DNA"/>
</dbReference>
<comment type="caution">
    <text evidence="2">The sequence shown here is derived from an EMBL/GenBank/DDBJ whole genome shotgun (WGS) entry which is preliminary data.</text>
</comment>
<dbReference type="Gene3D" id="3.40.50.1820">
    <property type="entry name" value="alpha/beta hydrolase"/>
    <property type="match status" value="1"/>
</dbReference>
<feature type="signal peptide" evidence="1">
    <location>
        <begin position="1"/>
        <end position="27"/>
    </location>
</feature>
<name>A0ABP8JVQ7_9ACTN</name>
<proteinExistence type="predicted"/>
<gene>
    <name evidence="2" type="ORF">GCM10023147_30910</name>
</gene>